<comment type="similarity">
    <text evidence="2 10">Belongs to the ketopantoate reductase family.</text>
</comment>
<protein>
    <recommendedName>
        <fullName evidence="4 10">2-dehydropantoate 2-reductase</fullName>
        <ecNumber evidence="3 10">1.1.1.169</ecNumber>
    </recommendedName>
    <alternativeName>
        <fullName evidence="8 10">Ketopantoate reductase</fullName>
    </alternativeName>
</protein>
<dbReference type="InterPro" id="IPR008927">
    <property type="entry name" value="6-PGluconate_DH-like_C_sf"/>
</dbReference>
<comment type="function">
    <text evidence="10">Catalyzes the NADPH-dependent reduction of ketopantoate into pantoic acid.</text>
</comment>
<evidence type="ECO:0000313" key="14">
    <source>
        <dbReference type="Proteomes" id="UP000030675"/>
    </source>
</evidence>
<dbReference type="GO" id="GO:0005737">
    <property type="term" value="C:cytoplasm"/>
    <property type="evidence" value="ECO:0007669"/>
    <property type="project" value="TreeGrafter"/>
</dbReference>
<evidence type="ECO:0000256" key="10">
    <source>
        <dbReference type="RuleBase" id="RU362068"/>
    </source>
</evidence>
<feature type="domain" description="Ketopantoate reductase N-terminal" evidence="11">
    <location>
        <begin position="7"/>
        <end position="148"/>
    </location>
</feature>
<sequence>MDVNVKITVLGAGAIGSLWAVALKQQQHDVQVWTRSSNPEYSVNYQALNGNPQPFIFTANSIEHLSQSDLLLVTVKSFQVEMALAPIINQIPDSCIIVIMHNGIGSQEIIKQQLPTHDILYATTSQAALKSEELLRHTGNGQTFIGAIQTNTPRDFSTIADLLDQVLTPCKWRTDIMQPLWQKLAINCAINPLTAINQCPNGELAQAQYQSQLKQICNEVALVMTAEGYKTTAQTLYEQALMVIHATANNYSSMNRDVFYQRQTEIDYITGYLIRRAKQYDIAVPANQQLWQRIKSMESSYHA</sequence>
<evidence type="ECO:0000256" key="4">
    <source>
        <dbReference type="ARBA" id="ARBA00019465"/>
    </source>
</evidence>
<dbReference type="SUPFAM" id="SSF51735">
    <property type="entry name" value="NAD(P)-binding Rossmann-fold domains"/>
    <property type="match status" value="1"/>
</dbReference>
<keyword evidence="6 10" id="KW-0521">NADP</keyword>
<dbReference type="Gene3D" id="3.40.50.720">
    <property type="entry name" value="NAD(P)-binding Rossmann-like Domain"/>
    <property type="match status" value="1"/>
</dbReference>
<dbReference type="Pfam" id="PF02558">
    <property type="entry name" value="ApbA"/>
    <property type="match status" value="1"/>
</dbReference>
<gene>
    <name evidence="13" type="ORF">PLEI_2189</name>
</gene>
<name>A0A0U1P7P2_PHOLE</name>
<reference evidence="14" key="1">
    <citation type="submission" date="2012-12" db="EMBL/GenBank/DDBJ databases">
        <title>Genome Sequence of Photobacterium leiognathi lrivu.4.1.</title>
        <authorList>
            <person name="Urbanczyk H."/>
            <person name="Ogura Y."/>
            <person name="Hayashi T."/>
            <person name="Dunlap P.V."/>
        </authorList>
    </citation>
    <scope>NUCLEOTIDE SEQUENCE [LARGE SCALE GENOMIC DNA]</scope>
    <source>
        <strain evidence="14">lrivu.4.1</strain>
    </source>
</reference>
<dbReference type="Proteomes" id="UP000030675">
    <property type="component" value="Unassembled WGS sequence"/>
</dbReference>
<dbReference type="Gene3D" id="1.10.1040.10">
    <property type="entry name" value="N-(1-d-carboxylethyl)-l-norvaline Dehydrogenase, domain 2"/>
    <property type="match status" value="1"/>
</dbReference>
<dbReference type="UniPathway" id="UPA00028">
    <property type="reaction ID" value="UER00004"/>
</dbReference>
<keyword evidence="5 10" id="KW-0566">Pantothenate biosynthesis</keyword>
<dbReference type="PANTHER" id="PTHR43765">
    <property type="entry name" value="2-DEHYDROPANTOATE 2-REDUCTASE-RELATED"/>
    <property type="match status" value="1"/>
</dbReference>
<comment type="catalytic activity">
    <reaction evidence="9 10">
        <text>(R)-pantoate + NADP(+) = 2-dehydropantoate + NADPH + H(+)</text>
        <dbReference type="Rhea" id="RHEA:16233"/>
        <dbReference type="ChEBI" id="CHEBI:11561"/>
        <dbReference type="ChEBI" id="CHEBI:15378"/>
        <dbReference type="ChEBI" id="CHEBI:15980"/>
        <dbReference type="ChEBI" id="CHEBI:57783"/>
        <dbReference type="ChEBI" id="CHEBI:58349"/>
        <dbReference type="EC" id="1.1.1.169"/>
    </reaction>
</comment>
<accession>A0A0U1P7P2</accession>
<evidence type="ECO:0000256" key="3">
    <source>
        <dbReference type="ARBA" id="ARBA00013014"/>
    </source>
</evidence>
<organism evidence="13 14">
    <name type="scientific">Photobacterium leiognathi lrivu.4.1</name>
    <dbReference type="NCBI Taxonomy" id="1248232"/>
    <lineage>
        <taxon>Bacteria</taxon>
        <taxon>Pseudomonadati</taxon>
        <taxon>Pseudomonadota</taxon>
        <taxon>Gammaproteobacteria</taxon>
        <taxon>Vibrionales</taxon>
        <taxon>Vibrionaceae</taxon>
        <taxon>Photobacterium</taxon>
    </lineage>
</organism>
<comment type="pathway">
    <text evidence="1 10">Cofactor biosynthesis; (R)-pantothenate biosynthesis; (R)-pantoate from 3-methyl-2-oxobutanoate: step 2/2.</text>
</comment>
<dbReference type="GO" id="GO:0050661">
    <property type="term" value="F:NADP binding"/>
    <property type="evidence" value="ECO:0007669"/>
    <property type="project" value="TreeGrafter"/>
</dbReference>
<evidence type="ECO:0000256" key="5">
    <source>
        <dbReference type="ARBA" id="ARBA00022655"/>
    </source>
</evidence>
<evidence type="ECO:0000256" key="2">
    <source>
        <dbReference type="ARBA" id="ARBA00007870"/>
    </source>
</evidence>
<dbReference type="NCBIfam" id="TIGR00745">
    <property type="entry name" value="apbA_panE"/>
    <property type="match status" value="1"/>
</dbReference>
<proteinExistence type="inferred from homology"/>
<dbReference type="InterPro" id="IPR003710">
    <property type="entry name" value="ApbA"/>
</dbReference>
<dbReference type="NCBIfam" id="NF005087">
    <property type="entry name" value="PRK06522.1-1"/>
    <property type="match status" value="1"/>
</dbReference>
<dbReference type="PANTHER" id="PTHR43765:SF2">
    <property type="entry name" value="2-DEHYDROPANTOATE 2-REDUCTASE"/>
    <property type="match status" value="1"/>
</dbReference>
<dbReference type="InterPro" id="IPR050838">
    <property type="entry name" value="Ketopantoate_reductase"/>
</dbReference>
<dbReference type="SUPFAM" id="SSF48179">
    <property type="entry name" value="6-phosphogluconate dehydrogenase C-terminal domain-like"/>
    <property type="match status" value="1"/>
</dbReference>
<evidence type="ECO:0000313" key="13">
    <source>
        <dbReference type="EMBL" id="GAD30533.1"/>
    </source>
</evidence>
<dbReference type="GO" id="GO:0015940">
    <property type="term" value="P:pantothenate biosynthetic process"/>
    <property type="evidence" value="ECO:0007669"/>
    <property type="project" value="UniProtKB-UniPathway"/>
</dbReference>
<dbReference type="InterPro" id="IPR013328">
    <property type="entry name" value="6PGD_dom2"/>
</dbReference>
<evidence type="ECO:0000256" key="1">
    <source>
        <dbReference type="ARBA" id="ARBA00004994"/>
    </source>
</evidence>
<dbReference type="InterPro" id="IPR036291">
    <property type="entry name" value="NAD(P)-bd_dom_sf"/>
</dbReference>
<evidence type="ECO:0000259" key="12">
    <source>
        <dbReference type="Pfam" id="PF08546"/>
    </source>
</evidence>
<dbReference type="AlphaFoldDB" id="A0A0U1P7P2"/>
<dbReference type="InterPro" id="IPR013752">
    <property type="entry name" value="KPA_reductase"/>
</dbReference>
<dbReference type="GO" id="GO:0008677">
    <property type="term" value="F:2-dehydropantoate 2-reductase activity"/>
    <property type="evidence" value="ECO:0007669"/>
    <property type="project" value="UniProtKB-EC"/>
</dbReference>
<dbReference type="Pfam" id="PF08546">
    <property type="entry name" value="ApbA_C"/>
    <property type="match status" value="1"/>
</dbReference>
<evidence type="ECO:0000256" key="7">
    <source>
        <dbReference type="ARBA" id="ARBA00023002"/>
    </source>
</evidence>
<dbReference type="EMBL" id="DF196819">
    <property type="protein sequence ID" value="GAD30533.1"/>
    <property type="molecule type" value="Genomic_DNA"/>
</dbReference>
<dbReference type="InterPro" id="IPR013332">
    <property type="entry name" value="KPR_N"/>
</dbReference>
<evidence type="ECO:0000256" key="9">
    <source>
        <dbReference type="ARBA" id="ARBA00048793"/>
    </source>
</evidence>
<dbReference type="eggNOG" id="COG1893">
    <property type="taxonomic scope" value="Bacteria"/>
</dbReference>
<keyword evidence="7 10" id="KW-0560">Oxidoreductase</keyword>
<dbReference type="EC" id="1.1.1.169" evidence="3 10"/>
<dbReference type="HOGENOM" id="CLU_031468_0_1_6"/>
<evidence type="ECO:0000256" key="8">
    <source>
        <dbReference type="ARBA" id="ARBA00032024"/>
    </source>
</evidence>
<evidence type="ECO:0000256" key="6">
    <source>
        <dbReference type="ARBA" id="ARBA00022857"/>
    </source>
</evidence>
<evidence type="ECO:0000259" key="11">
    <source>
        <dbReference type="Pfam" id="PF02558"/>
    </source>
</evidence>
<feature type="domain" description="Ketopantoate reductase C-terminal" evidence="12">
    <location>
        <begin position="175"/>
        <end position="298"/>
    </location>
</feature>